<evidence type="ECO:0000313" key="8">
    <source>
        <dbReference type="EMBL" id="KIL66963.1"/>
    </source>
</evidence>
<dbReference type="PROSITE" id="PS50888">
    <property type="entry name" value="BHLH"/>
    <property type="match status" value="1"/>
</dbReference>
<evidence type="ECO:0000256" key="2">
    <source>
        <dbReference type="ARBA" id="ARBA00023125"/>
    </source>
</evidence>
<keyword evidence="2" id="KW-0238">DNA-binding</keyword>
<feature type="compositionally biased region" description="Polar residues" evidence="6">
    <location>
        <begin position="29"/>
        <end position="47"/>
    </location>
</feature>
<feature type="domain" description="BHLH" evidence="7">
    <location>
        <begin position="90"/>
        <end position="142"/>
    </location>
</feature>
<keyword evidence="5" id="KW-0539">Nucleus</keyword>
<gene>
    <name evidence="8" type="ORF">M378DRAFT_185784</name>
</gene>
<dbReference type="InParanoid" id="A0A0C2XDN6"/>
<reference evidence="8 9" key="1">
    <citation type="submission" date="2014-04" db="EMBL/GenBank/DDBJ databases">
        <title>Evolutionary Origins and Diversification of the Mycorrhizal Mutualists.</title>
        <authorList>
            <consortium name="DOE Joint Genome Institute"/>
            <consortium name="Mycorrhizal Genomics Consortium"/>
            <person name="Kohler A."/>
            <person name="Kuo A."/>
            <person name="Nagy L.G."/>
            <person name="Floudas D."/>
            <person name="Copeland A."/>
            <person name="Barry K.W."/>
            <person name="Cichocki N."/>
            <person name="Veneault-Fourrey C."/>
            <person name="LaButti K."/>
            <person name="Lindquist E.A."/>
            <person name="Lipzen A."/>
            <person name="Lundell T."/>
            <person name="Morin E."/>
            <person name="Murat C."/>
            <person name="Riley R."/>
            <person name="Ohm R."/>
            <person name="Sun H."/>
            <person name="Tunlid A."/>
            <person name="Henrissat B."/>
            <person name="Grigoriev I.V."/>
            <person name="Hibbett D.S."/>
            <person name="Martin F."/>
        </authorList>
    </citation>
    <scope>NUCLEOTIDE SEQUENCE [LARGE SCALE GENOMIC DNA]</scope>
    <source>
        <strain evidence="8 9">Koide BX008</strain>
    </source>
</reference>
<dbReference type="GO" id="GO:0003677">
    <property type="term" value="F:DNA binding"/>
    <property type="evidence" value="ECO:0007669"/>
    <property type="project" value="UniProtKB-KW"/>
</dbReference>
<protein>
    <recommendedName>
        <fullName evidence="7">BHLH domain-containing protein</fullName>
    </recommendedName>
</protein>
<keyword evidence="9" id="KW-1185">Reference proteome</keyword>
<evidence type="ECO:0000256" key="3">
    <source>
        <dbReference type="ARBA" id="ARBA00023159"/>
    </source>
</evidence>
<evidence type="ECO:0000256" key="1">
    <source>
        <dbReference type="ARBA" id="ARBA00023015"/>
    </source>
</evidence>
<dbReference type="GO" id="GO:0045944">
    <property type="term" value="P:positive regulation of transcription by RNA polymerase II"/>
    <property type="evidence" value="ECO:0007669"/>
    <property type="project" value="TreeGrafter"/>
</dbReference>
<feature type="compositionally biased region" description="Low complexity" evidence="6">
    <location>
        <begin position="9"/>
        <end position="27"/>
    </location>
</feature>
<accession>A0A0C2XDN6</accession>
<dbReference type="Pfam" id="PF00010">
    <property type="entry name" value="HLH"/>
    <property type="match status" value="1"/>
</dbReference>
<evidence type="ECO:0000256" key="6">
    <source>
        <dbReference type="SAM" id="MobiDB-lite"/>
    </source>
</evidence>
<feature type="region of interest" description="Disordered" evidence="6">
    <location>
        <begin position="1"/>
        <end position="101"/>
    </location>
</feature>
<feature type="region of interest" description="Disordered" evidence="6">
    <location>
        <begin position="341"/>
        <end position="384"/>
    </location>
</feature>
<dbReference type="CDD" id="cd00083">
    <property type="entry name" value="bHLH_SF"/>
    <property type="match status" value="1"/>
</dbReference>
<evidence type="ECO:0000259" key="7">
    <source>
        <dbReference type="PROSITE" id="PS50888"/>
    </source>
</evidence>
<dbReference type="GO" id="GO:0090575">
    <property type="term" value="C:RNA polymerase II transcription regulator complex"/>
    <property type="evidence" value="ECO:0007669"/>
    <property type="project" value="TreeGrafter"/>
</dbReference>
<keyword evidence="1" id="KW-0805">Transcription regulation</keyword>
<keyword evidence="3" id="KW-0010">Activator</keyword>
<dbReference type="HOGENOM" id="CLU_029468_1_0_1"/>
<evidence type="ECO:0000313" key="9">
    <source>
        <dbReference type="Proteomes" id="UP000054549"/>
    </source>
</evidence>
<dbReference type="SUPFAM" id="SSF47459">
    <property type="entry name" value="HLH, helix-loop-helix DNA-binding domain"/>
    <property type="match status" value="1"/>
</dbReference>
<proteinExistence type="predicted"/>
<feature type="compositionally biased region" description="Low complexity" evidence="6">
    <location>
        <begin position="345"/>
        <end position="383"/>
    </location>
</feature>
<dbReference type="PANTHER" id="PTHR10328:SF3">
    <property type="entry name" value="PROTEIN MAX"/>
    <property type="match status" value="1"/>
</dbReference>
<dbReference type="Proteomes" id="UP000054549">
    <property type="component" value="Unassembled WGS sequence"/>
</dbReference>
<dbReference type="GO" id="GO:0003700">
    <property type="term" value="F:DNA-binding transcription factor activity"/>
    <property type="evidence" value="ECO:0007669"/>
    <property type="project" value="TreeGrafter"/>
</dbReference>
<feature type="region of interest" description="Disordered" evidence="6">
    <location>
        <begin position="400"/>
        <end position="434"/>
    </location>
</feature>
<name>A0A0C2XDN6_AMAMK</name>
<dbReference type="EMBL" id="KN818233">
    <property type="protein sequence ID" value="KIL66963.1"/>
    <property type="molecule type" value="Genomic_DNA"/>
</dbReference>
<dbReference type="SMART" id="SM00353">
    <property type="entry name" value="HLH"/>
    <property type="match status" value="1"/>
</dbReference>
<dbReference type="InterPro" id="IPR036638">
    <property type="entry name" value="HLH_DNA-bd_sf"/>
</dbReference>
<dbReference type="OrthoDB" id="8964853at2759"/>
<dbReference type="InterPro" id="IPR011598">
    <property type="entry name" value="bHLH_dom"/>
</dbReference>
<dbReference type="GO" id="GO:0046983">
    <property type="term" value="F:protein dimerization activity"/>
    <property type="evidence" value="ECO:0007669"/>
    <property type="project" value="InterPro"/>
</dbReference>
<organism evidence="8 9">
    <name type="scientific">Amanita muscaria (strain Koide BX008)</name>
    <dbReference type="NCBI Taxonomy" id="946122"/>
    <lineage>
        <taxon>Eukaryota</taxon>
        <taxon>Fungi</taxon>
        <taxon>Dikarya</taxon>
        <taxon>Basidiomycota</taxon>
        <taxon>Agaricomycotina</taxon>
        <taxon>Agaricomycetes</taxon>
        <taxon>Agaricomycetidae</taxon>
        <taxon>Agaricales</taxon>
        <taxon>Pluteineae</taxon>
        <taxon>Amanitaceae</taxon>
        <taxon>Amanita</taxon>
    </lineage>
</organism>
<dbReference type="Gene3D" id="4.10.280.10">
    <property type="entry name" value="Helix-loop-helix DNA-binding domain"/>
    <property type="match status" value="1"/>
</dbReference>
<feature type="compositionally biased region" description="Low complexity" evidence="6">
    <location>
        <begin position="48"/>
        <end position="77"/>
    </location>
</feature>
<sequence>MSMTLPITIPSAPSVSNSPSSEESIPARTSPSPTMSNPDQITQVLPVNQSPSPSFQEQQQDQSNTNNATTAANNTVNNKRKPSRRANTAERRATHNAVERQRRETLNGRFLDLAALLPNLSQVRRPSKSSIVNSSIAHIHASRRHRLLAARELRLVKLESDALRREVNEWRNRAGIPILEEPVRSEAFSMVISGELEVITGVQAEEEDDDMAFGGFDGEDDGYPVAPQTSAAGLDGLADPRVAILKNFPHGVPAQQAHYHSGNGLHLTHVMSRSAAQTTGPMIASPTAVAFENPALPAMYDSHPYQGVPFLHSASVQSLESEKIAAWNTAQLYHSHTNSRSMFTSPPVSSHSMSSGSPGHSSTSGSVSPGPHTSSSPPVSTTHFNDADFFNIARPQQQIIGQHPYGSPPERDDASSVSSNRSHGDRDREQQYRQKTSIVPAVSSVRERSRSLSSQAYELESGLHGEYSINLHARRATHGGAWARDADIAMSAMNVGMGIGVGVGMNPVAVGGGGGNGNGFAMMM</sequence>
<feature type="compositionally biased region" description="Basic and acidic residues" evidence="6">
    <location>
        <begin position="87"/>
        <end position="101"/>
    </location>
</feature>
<keyword evidence="4" id="KW-0804">Transcription</keyword>
<feature type="compositionally biased region" description="Basic and acidic residues" evidence="6">
    <location>
        <begin position="422"/>
        <end position="432"/>
    </location>
</feature>
<dbReference type="PANTHER" id="PTHR10328">
    <property type="entry name" value="PROTEIN MAX MYC-ASSOCIATED FACTOR X"/>
    <property type="match status" value="1"/>
</dbReference>
<dbReference type="STRING" id="946122.A0A0C2XDN6"/>
<evidence type="ECO:0000256" key="4">
    <source>
        <dbReference type="ARBA" id="ARBA00023163"/>
    </source>
</evidence>
<evidence type="ECO:0000256" key="5">
    <source>
        <dbReference type="ARBA" id="ARBA00023242"/>
    </source>
</evidence>
<dbReference type="AlphaFoldDB" id="A0A0C2XDN6"/>